<organism evidence="3 4">
    <name type="scientific">Sulfitobacter porphyrae</name>
    <dbReference type="NCBI Taxonomy" id="1246864"/>
    <lineage>
        <taxon>Bacteria</taxon>
        <taxon>Pseudomonadati</taxon>
        <taxon>Pseudomonadota</taxon>
        <taxon>Alphaproteobacteria</taxon>
        <taxon>Rhodobacterales</taxon>
        <taxon>Roseobacteraceae</taxon>
        <taxon>Sulfitobacter</taxon>
    </lineage>
</organism>
<sequence>MRHDHAVTGGPRSGGRGHWHRRNRPGACPPDQDRGRADAGPRLGSFAALAGRLRGAVAAHIPKPDRRAFWRWAFADAPGSCTRPDRNAPPPIC</sequence>
<feature type="compositionally biased region" description="Basic residues" evidence="1">
    <location>
        <begin position="15"/>
        <end position="24"/>
    </location>
</feature>
<evidence type="ECO:0000256" key="1">
    <source>
        <dbReference type="SAM" id="MobiDB-lite"/>
    </source>
</evidence>
<feature type="region of interest" description="Disordered" evidence="1">
    <location>
        <begin position="1"/>
        <end position="42"/>
    </location>
</feature>
<name>A0ABW2B8R5_9RHOB</name>
<comment type="caution">
    <text evidence="3">The sequence shown here is derived from an EMBL/GenBank/DDBJ whole genome shotgun (WGS) entry which is preliminary data.</text>
</comment>
<evidence type="ECO:0000313" key="3">
    <source>
        <dbReference type="EMBL" id="MFC6761904.1"/>
    </source>
</evidence>
<keyword evidence="4" id="KW-1185">Reference proteome</keyword>
<dbReference type="Pfam" id="PF10414">
    <property type="entry name" value="CysG_dimeriser"/>
    <property type="match status" value="1"/>
</dbReference>
<dbReference type="EMBL" id="JBHSWG010000003">
    <property type="protein sequence ID" value="MFC6761904.1"/>
    <property type="molecule type" value="Genomic_DNA"/>
</dbReference>
<dbReference type="InterPro" id="IPR019478">
    <property type="entry name" value="Sirohaem_synthase_dimer_dom"/>
</dbReference>
<evidence type="ECO:0000313" key="4">
    <source>
        <dbReference type="Proteomes" id="UP001596353"/>
    </source>
</evidence>
<accession>A0ABW2B8R5</accession>
<protein>
    <recommendedName>
        <fullName evidence="2">Sirohaem synthase dimerisation domain-containing protein</fullName>
    </recommendedName>
</protein>
<dbReference type="Proteomes" id="UP001596353">
    <property type="component" value="Unassembled WGS sequence"/>
</dbReference>
<proteinExistence type="predicted"/>
<reference evidence="4" key="1">
    <citation type="journal article" date="2019" name="Int. J. Syst. Evol. Microbiol.">
        <title>The Global Catalogue of Microorganisms (GCM) 10K type strain sequencing project: providing services to taxonomists for standard genome sequencing and annotation.</title>
        <authorList>
            <consortium name="The Broad Institute Genomics Platform"/>
            <consortium name="The Broad Institute Genome Sequencing Center for Infectious Disease"/>
            <person name="Wu L."/>
            <person name="Ma J."/>
        </authorList>
    </citation>
    <scope>NUCLEOTIDE SEQUENCE [LARGE SCALE GENOMIC DNA]</scope>
    <source>
        <strain evidence="4">CCUG 66188</strain>
    </source>
</reference>
<feature type="domain" description="Sirohaem synthase dimerisation" evidence="2">
    <location>
        <begin position="42"/>
        <end position="76"/>
    </location>
</feature>
<evidence type="ECO:0000259" key="2">
    <source>
        <dbReference type="Pfam" id="PF10414"/>
    </source>
</evidence>
<gene>
    <name evidence="3" type="ORF">ACFQFQ_24310</name>
</gene>
<dbReference type="Gene3D" id="1.10.8.210">
    <property type="entry name" value="Sirohaem synthase, dimerisation domain"/>
    <property type="match status" value="1"/>
</dbReference>
<dbReference type="InterPro" id="IPR037115">
    <property type="entry name" value="Sirohaem_synt_dimer_dom_sf"/>
</dbReference>